<dbReference type="EMBL" id="JAGQDG010000001">
    <property type="protein sequence ID" value="MBQ0933949.1"/>
    <property type="molecule type" value="Genomic_DNA"/>
</dbReference>
<proteinExistence type="predicted"/>
<accession>A0ABS5DS45</accession>
<keyword evidence="3" id="KW-1185">Reference proteome</keyword>
<dbReference type="SUPFAM" id="SSF52317">
    <property type="entry name" value="Class I glutamine amidotransferase-like"/>
    <property type="match status" value="1"/>
</dbReference>
<evidence type="ECO:0000313" key="3">
    <source>
        <dbReference type="Proteomes" id="UP000672097"/>
    </source>
</evidence>
<feature type="domain" description="DJ-1/PfpI" evidence="1">
    <location>
        <begin position="5"/>
        <end position="75"/>
    </location>
</feature>
<gene>
    <name evidence="2" type="ORF">KAK11_01325</name>
</gene>
<dbReference type="InterPro" id="IPR029062">
    <property type="entry name" value="Class_I_gatase-like"/>
</dbReference>
<dbReference type="RefSeq" id="WP_210806595.1">
    <property type="nucleotide sequence ID" value="NZ_JAGQDG010000001.1"/>
</dbReference>
<evidence type="ECO:0000313" key="2">
    <source>
        <dbReference type="EMBL" id="MBQ0933949.1"/>
    </source>
</evidence>
<name>A0ABS5DS45_9BURK</name>
<dbReference type="InterPro" id="IPR002818">
    <property type="entry name" value="DJ-1/PfpI"/>
</dbReference>
<dbReference type="PANTHER" id="PTHR43130:SF3">
    <property type="entry name" value="HTH-TYPE TRANSCRIPTIONAL REGULATOR RV1931C"/>
    <property type="match status" value="1"/>
</dbReference>
<dbReference type="InterPro" id="IPR052158">
    <property type="entry name" value="INH-QAR"/>
</dbReference>
<dbReference type="PANTHER" id="PTHR43130">
    <property type="entry name" value="ARAC-FAMILY TRANSCRIPTIONAL REGULATOR"/>
    <property type="match status" value="1"/>
</dbReference>
<organism evidence="2 3">
    <name type="scientific">Ideonella paludis</name>
    <dbReference type="NCBI Taxonomy" id="1233411"/>
    <lineage>
        <taxon>Bacteria</taxon>
        <taxon>Pseudomonadati</taxon>
        <taxon>Pseudomonadota</taxon>
        <taxon>Betaproteobacteria</taxon>
        <taxon>Burkholderiales</taxon>
        <taxon>Sphaerotilaceae</taxon>
        <taxon>Ideonella</taxon>
    </lineage>
</organism>
<dbReference type="Gene3D" id="3.40.50.880">
    <property type="match status" value="1"/>
</dbReference>
<comment type="caution">
    <text evidence="2">The sequence shown here is derived from an EMBL/GenBank/DDBJ whole genome shotgun (WGS) entry which is preliminary data.</text>
</comment>
<dbReference type="Proteomes" id="UP000672097">
    <property type="component" value="Unassembled WGS sequence"/>
</dbReference>
<protein>
    <submittedName>
        <fullName evidence="2">DJ-1/PfpI family protein</fullName>
    </submittedName>
</protein>
<evidence type="ECO:0000259" key="1">
    <source>
        <dbReference type="Pfam" id="PF01965"/>
    </source>
</evidence>
<reference evidence="2 3" key="1">
    <citation type="submission" date="2021-04" db="EMBL/GenBank/DDBJ databases">
        <title>The genome sequence of type strain Ideonella paludis KCTC 32238.</title>
        <authorList>
            <person name="Liu Y."/>
        </authorList>
    </citation>
    <scope>NUCLEOTIDE SEQUENCE [LARGE SCALE GENOMIC DNA]</scope>
    <source>
        <strain evidence="2 3">KCTC 32238</strain>
    </source>
</reference>
<sequence>MLFGHPLISVRTGVFVLHAAGCLEGKRATTHCGSLQRLRELGDVAVVEERWVRDGAVWTSAGVAAGMDVILAVIADVAGDEVAGRVQFASEYYPAPRRYGNFMDHPGMPAYARSGAGSAS</sequence>
<dbReference type="Pfam" id="PF01965">
    <property type="entry name" value="DJ-1_PfpI"/>
    <property type="match status" value="1"/>
</dbReference>